<gene>
    <name evidence="1" type="ORF">GGD45_004308</name>
</gene>
<keyword evidence="2" id="KW-1185">Reference proteome</keyword>
<evidence type="ECO:0000313" key="2">
    <source>
        <dbReference type="Proteomes" id="UP000526625"/>
    </source>
</evidence>
<dbReference type="Proteomes" id="UP000526625">
    <property type="component" value="Unassembled WGS sequence"/>
</dbReference>
<name>A0ABR6R3X1_RHITR</name>
<comment type="caution">
    <text evidence="1">The sequence shown here is derived from an EMBL/GenBank/DDBJ whole genome shotgun (WGS) entry which is preliminary data.</text>
</comment>
<organism evidence="1 2">
    <name type="scientific">Rhizobium tropici</name>
    <dbReference type="NCBI Taxonomy" id="398"/>
    <lineage>
        <taxon>Bacteria</taxon>
        <taxon>Pseudomonadati</taxon>
        <taxon>Pseudomonadota</taxon>
        <taxon>Alphaproteobacteria</taxon>
        <taxon>Hyphomicrobiales</taxon>
        <taxon>Rhizobiaceae</taxon>
        <taxon>Rhizobium/Agrobacterium group</taxon>
        <taxon>Rhizobium</taxon>
    </lineage>
</organism>
<sequence length="68" mass="7572">MSYLLVGRMSITKALNFFVVEIVMAYHGLLSLLKVAPTAHADYIFLPCLSDRIEESIAVGNRAFGPYH</sequence>
<dbReference type="EMBL" id="JACHBF010000013">
    <property type="protein sequence ID" value="MBB6493874.1"/>
    <property type="molecule type" value="Genomic_DNA"/>
</dbReference>
<reference evidence="1 2" key="1">
    <citation type="submission" date="2020-08" db="EMBL/GenBank/DDBJ databases">
        <title>Genomic Encyclopedia of Type Strains, Phase IV (KMG-V): Genome sequencing to study the core and pangenomes of soil and plant-associated prokaryotes.</title>
        <authorList>
            <person name="Whitman W."/>
        </authorList>
    </citation>
    <scope>NUCLEOTIDE SEQUENCE [LARGE SCALE GENOMIC DNA]</scope>
    <source>
        <strain evidence="1 2">SEMIA 4059</strain>
    </source>
</reference>
<proteinExistence type="predicted"/>
<protein>
    <submittedName>
        <fullName evidence="1">Uncharacterized protein</fullName>
    </submittedName>
</protein>
<evidence type="ECO:0000313" key="1">
    <source>
        <dbReference type="EMBL" id="MBB6493874.1"/>
    </source>
</evidence>
<accession>A0ABR6R3X1</accession>